<accession>A0A2K4MRQ8</accession>
<dbReference type="RefSeq" id="WP_103317957.1">
    <property type="nucleotide sequence ID" value="NZ_PPTF01000017.1"/>
</dbReference>
<dbReference type="AlphaFoldDB" id="A0A2K4MRQ8"/>
<dbReference type="Pfam" id="PF13883">
    <property type="entry name" value="CREG_beta-barrel"/>
    <property type="match status" value="1"/>
</dbReference>
<dbReference type="SUPFAM" id="SSF50475">
    <property type="entry name" value="FMN-binding split barrel"/>
    <property type="match status" value="1"/>
</dbReference>
<gene>
    <name evidence="2" type="ORF">C2134_04720</name>
</gene>
<name>A0A2K4MRQ8_9NEIS</name>
<keyword evidence="3" id="KW-1185">Reference proteome</keyword>
<feature type="domain" description="CREG-like beta-barrel" evidence="1">
    <location>
        <begin position="4"/>
        <end position="143"/>
    </location>
</feature>
<reference evidence="2 3" key="1">
    <citation type="submission" date="2018-01" db="EMBL/GenBank/DDBJ databases">
        <title>Genomic Sequence of Chromobacterium MWU13-2610 from wild cranberry bogs within the Cape Cod National Seashore.</title>
        <authorList>
            <person name="O'Hara-Hanley K."/>
            <person name="Soby S."/>
            <person name="Harrison A."/>
        </authorList>
    </citation>
    <scope>NUCLEOTIDE SEQUENCE [LARGE SCALE GENOMIC DNA]</scope>
    <source>
        <strain evidence="2 3">MWU13-2610</strain>
    </source>
</reference>
<dbReference type="PANTHER" id="PTHR13343:SF17">
    <property type="entry name" value="CELLULAR REPRESSOR OF E1A-STIMULATED GENES, ISOFORM A"/>
    <property type="match status" value="1"/>
</dbReference>
<dbReference type="GO" id="GO:0005737">
    <property type="term" value="C:cytoplasm"/>
    <property type="evidence" value="ECO:0007669"/>
    <property type="project" value="UniProtKB-ARBA"/>
</dbReference>
<dbReference type="InterPro" id="IPR055343">
    <property type="entry name" value="CREG_beta-barrel"/>
</dbReference>
<evidence type="ECO:0000259" key="1">
    <source>
        <dbReference type="Pfam" id="PF13883"/>
    </source>
</evidence>
<proteinExistence type="predicted"/>
<sequence length="210" mass="23431">MKPDLAISLLHQCRHATLATQSQHDPGYPYASAIQYCCDEHHRPVFVASNLAEHSKNLLADPHISLSLLAPGDDAAQSASRMTILGDAECFEAPDALRQRLLRYIPEAEEWLALDFMFFRLRPKRLRLIAGLGRMGWIDQSGWQALPALVPDVESALLEEAQAALPASIRLLGCDYFGADLLEDGRYRRADWEGTSNAPVQIRDRLLQLA</sequence>
<evidence type="ECO:0000313" key="3">
    <source>
        <dbReference type="Proteomes" id="UP000236416"/>
    </source>
</evidence>
<dbReference type="InterPro" id="IPR012349">
    <property type="entry name" value="Split_barrel_FMN-bd"/>
</dbReference>
<protein>
    <submittedName>
        <fullName evidence="2">Pyridoxamine 5'-phosphate oxidase</fullName>
    </submittedName>
</protein>
<dbReference type="PANTHER" id="PTHR13343">
    <property type="entry name" value="CREG1 PROTEIN"/>
    <property type="match status" value="1"/>
</dbReference>
<dbReference type="EMBL" id="PPTF01000017">
    <property type="protein sequence ID" value="POA99780.1"/>
    <property type="molecule type" value="Genomic_DNA"/>
</dbReference>
<dbReference type="Gene3D" id="2.30.110.10">
    <property type="entry name" value="Electron Transport, Fmn-binding Protein, Chain A"/>
    <property type="match status" value="1"/>
</dbReference>
<dbReference type="Proteomes" id="UP000236416">
    <property type="component" value="Unassembled WGS sequence"/>
</dbReference>
<comment type="caution">
    <text evidence="2">The sequence shown here is derived from an EMBL/GenBank/DDBJ whole genome shotgun (WGS) entry which is preliminary data.</text>
</comment>
<evidence type="ECO:0000313" key="2">
    <source>
        <dbReference type="EMBL" id="POA99780.1"/>
    </source>
</evidence>
<organism evidence="2 3">
    <name type="scientific">Chromobacterium sinusclupearum</name>
    <dbReference type="NCBI Taxonomy" id="2077146"/>
    <lineage>
        <taxon>Bacteria</taxon>
        <taxon>Pseudomonadati</taxon>
        <taxon>Pseudomonadota</taxon>
        <taxon>Betaproteobacteria</taxon>
        <taxon>Neisseriales</taxon>
        <taxon>Chromobacteriaceae</taxon>
        <taxon>Chromobacterium</taxon>
    </lineage>
</organism>